<reference evidence="1 2" key="1">
    <citation type="journal article" date="2023" name="Hortic Res">
        <title>Pangenome of water caltrop reveals structural variations and asymmetric subgenome divergence after allopolyploidization.</title>
        <authorList>
            <person name="Zhang X."/>
            <person name="Chen Y."/>
            <person name="Wang L."/>
            <person name="Yuan Y."/>
            <person name="Fang M."/>
            <person name="Shi L."/>
            <person name="Lu R."/>
            <person name="Comes H.P."/>
            <person name="Ma Y."/>
            <person name="Chen Y."/>
            <person name="Huang G."/>
            <person name="Zhou Y."/>
            <person name="Zheng Z."/>
            <person name="Qiu Y."/>
        </authorList>
    </citation>
    <scope>NUCLEOTIDE SEQUENCE [LARGE SCALE GENOMIC DNA]</scope>
    <source>
        <tissue evidence="1">Roots</tissue>
    </source>
</reference>
<comment type="caution">
    <text evidence="1">The sequence shown here is derived from an EMBL/GenBank/DDBJ whole genome shotgun (WGS) entry which is preliminary data.</text>
</comment>
<name>A0AAN7K1M1_9MYRT</name>
<dbReference type="PANTHER" id="PTHR33108:SF14">
    <property type="entry name" value="OS01G0745000 PROTEIN"/>
    <property type="match status" value="1"/>
</dbReference>
<dbReference type="PANTHER" id="PTHR33108">
    <property type="entry name" value="OS01G0745000 PROTEIN"/>
    <property type="match status" value="1"/>
</dbReference>
<gene>
    <name evidence="1" type="ORF">SAY87_006711</name>
</gene>
<dbReference type="Pfam" id="PF07911">
    <property type="entry name" value="DUF1677"/>
    <property type="match status" value="1"/>
</dbReference>
<sequence>MANSDGPKLHKAVSDLSTEFSIYNDMTEIDQVLRVSCECCGLEEDCTKPYILKVMDSHSGNWICGLCSEAVKENLAKLSPRSAIKEALRSHMEFCRRYNSTTRVNPKLSLTCTMKEIAKKSWERRNSGHPPLPCKILRSSSCVSRIDH</sequence>
<accession>A0AAN7K1M1</accession>
<proteinExistence type="predicted"/>
<dbReference type="Proteomes" id="UP001345219">
    <property type="component" value="Chromosome 6"/>
</dbReference>
<dbReference type="EMBL" id="JAXIOK010000013">
    <property type="protein sequence ID" value="KAK4756584.1"/>
    <property type="molecule type" value="Genomic_DNA"/>
</dbReference>
<dbReference type="InterPro" id="IPR012876">
    <property type="entry name" value="DUF1677_pln"/>
</dbReference>
<evidence type="ECO:0000313" key="1">
    <source>
        <dbReference type="EMBL" id="KAK4756584.1"/>
    </source>
</evidence>
<evidence type="ECO:0000313" key="2">
    <source>
        <dbReference type="Proteomes" id="UP001345219"/>
    </source>
</evidence>
<keyword evidence="2" id="KW-1185">Reference proteome</keyword>
<protein>
    <recommendedName>
        <fullName evidence="3">DUF1677 family protein</fullName>
    </recommendedName>
</protein>
<dbReference type="AlphaFoldDB" id="A0AAN7K1M1"/>
<evidence type="ECO:0008006" key="3">
    <source>
        <dbReference type="Google" id="ProtNLM"/>
    </source>
</evidence>
<organism evidence="1 2">
    <name type="scientific">Trapa incisa</name>
    <dbReference type="NCBI Taxonomy" id="236973"/>
    <lineage>
        <taxon>Eukaryota</taxon>
        <taxon>Viridiplantae</taxon>
        <taxon>Streptophyta</taxon>
        <taxon>Embryophyta</taxon>
        <taxon>Tracheophyta</taxon>
        <taxon>Spermatophyta</taxon>
        <taxon>Magnoliopsida</taxon>
        <taxon>eudicotyledons</taxon>
        <taxon>Gunneridae</taxon>
        <taxon>Pentapetalae</taxon>
        <taxon>rosids</taxon>
        <taxon>malvids</taxon>
        <taxon>Myrtales</taxon>
        <taxon>Lythraceae</taxon>
        <taxon>Trapa</taxon>
    </lineage>
</organism>